<dbReference type="EC" id="6.3.4.15" evidence="3"/>
<evidence type="ECO:0000259" key="2">
    <source>
        <dbReference type="PROSITE" id="PS51733"/>
    </source>
</evidence>
<dbReference type="Gene3D" id="3.30.930.10">
    <property type="entry name" value="Bira Bifunctional Protein, Domain 2"/>
    <property type="match status" value="1"/>
</dbReference>
<dbReference type="GO" id="GO:0009249">
    <property type="term" value="P:protein lipoylation"/>
    <property type="evidence" value="ECO:0007669"/>
    <property type="project" value="UniProtKB-ARBA"/>
</dbReference>
<reference evidence="3 4" key="1">
    <citation type="submission" date="2020-08" db="EMBL/GenBank/DDBJ databases">
        <title>Genomic Encyclopedia of Type Strains, Phase IV (KMG-IV): sequencing the most valuable type-strain genomes for metagenomic binning, comparative biology and taxonomic classification.</title>
        <authorList>
            <person name="Goeker M."/>
        </authorList>
    </citation>
    <scope>NUCLEOTIDE SEQUENCE [LARGE SCALE GENOMIC DNA]</scope>
    <source>
        <strain evidence="3 4">DSM 26963</strain>
    </source>
</reference>
<dbReference type="CDD" id="cd16442">
    <property type="entry name" value="BPL"/>
    <property type="match status" value="1"/>
</dbReference>
<dbReference type="GO" id="GO:0004077">
    <property type="term" value="F:biotin--[biotin carboxyl-carrier protein] ligase activity"/>
    <property type="evidence" value="ECO:0007669"/>
    <property type="project" value="UniProtKB-EC"/>
</dbReference>
<dbReference type="PROSITE" id="PS51733">
    <property type="entry name" value="BPL_LPL_CATALYTIC"/>
    <property type="match status" value="1"/>
</dbReference>
<feature type="domain" description="BPL/LPL catalytic" evidence="2">
    <location>
        <begin position="1"/>
        <end position="184"/>
    </location>
</feature>
<dbReference type="SUPFAM" id="SSF55681">
    <property type="entry name" value="Class II aaRS and biotin synthetases"/>
    <property type="match status" value="1"/>
</dbReference>
<dbReference type="NCBIfam" id="TIGR00121">
    <property type="entry name" value="birA_ligase"/>
    <property type="match status" value="1"/>
</dbReference>
<dbReference type="Proteomes" id="UP000521313">
    <property type="component" value="Unassembled WGS sequence"/>
</dbReference>
<dbReference type="InterPro" id="IPR004408">
    <property type="entry name" value="Biotin_CoA_COase_ligase"/>
</dbReference>
<dbReference type="GO" id="GO:0016740">
    <property type="term" value="F:transferase activity"/>
    <property type="evidence" value="ECO:0007669"/>
    <property type="project" value="UniProtKB-ARBA"/>
</dbReference>
<dbReference type="RefSeq" id="WP_183375256.1">
    <property type="nucleotide sequence ID" value="NZ_JACHHD010000007.1"/>
</dbReference>
<comment type="caution">
    <text evidence="3">The sequence shown here is derived from an EMBL/GenBank/DDBJ whole genome shotgun (WGS) entry which is preliminary data.</text>
</comment>
<dbReference type="PANTHER" id="PTHR12835:SF5">
    <property type="entry name" value="BIOTIN--PROTEIN LIGASE"/>
    <property type="match status" value="1"/>
</dbReference>
<dbReference type="GO" id="GO:0005737">
    <property type="term" value="C:cytoplasm"/>
    <property type="evidence" value="ECO:0007669"/>
    <property type="project" value="TreeGrafter"/>
</dbReference>
<dbReference type="InterPro" id="IPR004143">
    <property type="entry name" value="BPL_LPL_catalytic"/>
</dbReference>
<gene>
    <name evidence="3" type="ORF">HNQ43_000928</name>
</gene>
<dbReference type="EMBL" id="JACHHD010000007">
    <property type="protein sequence ID" value="MBB5184882.1"/>
    <property type="molecule type" value="Genomic_DNA"/>
</dbReference>
<evidence type="ECO:0000256" key="1">
    <source>
        <dbReference type="ARBA" id="ARBA00022598"/>
    </source>
</evidence>
<proteinExistence type="predicted"/>
<accession>A0A7W8FZC9</accession>
<dbReference type="AlphaFoldDB" id="A0A7W8FZC9"/>
<organism evidence="3 4">
    <name type="scientific">Faecalicoccus acidiformans</name>
    <dbReference type="NCBI Taxonomy" id="915173"/>
    <lineage>
        <taxon>Bacteria</taxon>
        <taxon>Bacillati</taxon>
        <taxon>Bacillota</taxon>
        <taxon>Erysipelotrichia</taxon>
        <taxon>Erysipelotrichales</taxon>
        <taxon>Erysipelotrichaceae</taxon>
        <taxon>Faecalicoccus</taxon>
    </lineage>
</organism>
<dbReference type="Pfam" id="PF03099">
    <property type="entry name" value="BPL_LplA_LipB"/>
    <property type="match status" value="1"/>
</dbReference>
<name>A0A7W8FZC9_9FIRM</name>
<evidence type="ECO:0000313" key="3">
    <source>
        <dbReference type="EMBL" id="MBB5184882.1"/>
    </source>
</evidence>
<sequence length="248" mass="27729">MIDVRVLKKLCPTYSFLHLDTIDSTNEYLKSRLDLFEKTIVIAEGQTQGKGRNGRSFYSPKGCGIYMSLLIKPQNDPNTIFDLTGIAALSALKAIQTVYGITPSIKWLNDLMVQDQKIAGILCESLFFGNQMKAMILGIGINVHSFKKPLDIASIAASIEDFVPIKKPRSILIAKFLHSFDDYLAAPDKALEDYRKHLAYVNQKVYIHQQGQTRSGIVRGIDDHFHLLIENSQGQSESLVSAEISIRP</sequence>
<evidence type="ECO:0000313" key="4">
    <source>
        <dbReference type="Proteomes" id="UP000521313"/>
    </source>
</evidence>
<dbReference type="PANTHER" id="PTHR12835">
    <property type="entry name" value="BIOTIN PROTEIN LIGASE"/>
    <property type="match status" value="1"/>
</dbReference>
<dbReference type="Gene3D" id="2.30.30.100">
    <property type="match status" value="1"/>
</dbReference>
<keyword evidence="1 3" id="KW-0436">Ligase</keyword>
<dbReference type="InterPro" id="IPR045864">
    <property type="entry name" value="aa-tRNA-synth_II/BPL/LPL"/>
</dbReference>
<protein>
    <submittedName>
        <fullName evidence="3">BirA family biotin operon repressor/biotin-[acetyl-CoA-carboxylase] ligase</fullName>
        <ecNumber evidence="3">6.3.4.15</ecNumber>
    </submittedName>
</protein>